<dbReference type="OrthoDB" id="116808at2"/>
<dbReference type="AlphaFoldDB" id="A0A841JTX5"/>
<keyword evidence="2" id="KW-1185">Reference proteome</keyword>
<reference evidence="1 2" key="1">
    <citation type="submission" date="2020-08" db="EMBL/GenBank/DDBJ databases">
        <title>Genomic Encyclopedia of Type Strains, Phase IV (KMG-IV): sequencing the most valuable type-strain genomes for metagenomic binning, comparative biology and taxonomic classification.</title>
        <authorList>
            <person name="Goeker M."/>
        </authorList>
    </citation>
    <scope>NUCLEOTIDE SEQUENCE [LARGE SCALE GENOMIC DNA]</scope>
    <source>
        <strain evidence="1 2">DSM 103733</strain>
    </source>
</reference>
<dbReference type="InterPro" id="IPR037079">
    <property type="entry name" value="AF2212/PG0164-like_sf"/>
</dbReference>
<dbReference type="Pfam" id="PF08922">
    <property type="entry name" value="DUF1905"/>
    <property type="match status" value="1"/>
</dbReference>
<dbReference type="EMBL" id="JACHEK010000003">
    <property type="protein sequence ID" value="MBB6143955.1"/>
    <property type="molecule type" value="Genomic_DNA"/>
</dbReference>
<name>A0A841JTX5_9BACT</name>
<dbReference type="Gene3D" id="2.40.30.100">
    <property type="entry name" value="AF2212/PG0164-like"/>
    <property type="match status" value="1"/>
</dbReference>
<dbReference type="RefSeq" id="WP_050058486.1">
    <property type="nucleotide sequence ID" value="NZ_JACHEK010000003.1"/>
</dbReference>
<dbReference type="Proteomes" id="UP000538666">
    <property type="component" value="Unassembled WGS sequence"/>
</dbReference>
<evidence type="ECO:0000313" key="2">
    <source>
        <dbReference type="Proteomes" id="UP000538666"/>
    </source>
</evidence>
<dbReference type="InterPro" id="IPR015018">
    <property type="entry name" value="DUF1905"/>
</dbReference>
<gene>
    <name evidence="1" type="ORF">HNQ77_001904</name>
</gene>
<accession>A0A841JTX5</accession>
<proteinExistence type="predicted"/>
<dbReference type="SUPFAM" id="SSF141694">
    <property type="entry name" value="AF2212/PG0164-like"/>
    <property type="match status" value="1"/>
</dbReference>
<comment type="caution">
    <text evidence="1">The sequence shown here is derived from an EMBL/GenBank/DDBJ whole genome shotgun (WGS) entry which is preliminary data.</text>
</comment>
<protein>
    <submittedName>
        <fullName evidence="1">Uncharacterized protein YdeI (YjbR/CyaY-like superfamily)</fullName>
    </submittedName>
</protein>
<dbReference type="Pfam" id="PF13376">
    <property type="entry name" value="OmdA"/>
    <property type="match status" value="2"/>
</dbReference>
<organism evidence="1 2">
    <name type="scientific">Silvibacterium bohemicum</name>
    <dbReference type="NCBI Taxonomy" id="1577686"/>
    <lineage>
        <taxon>Bacteria</taxon>
        <taxon>Pseudomonadati</taxon>
        <taxon>Acidobacteriota</taxon>
        <taxon>Terriglobia</taxon>
        <taxon>Terriglobales</taxon>
        <taxon>Acidobacteriaceae</taxon>
        <taxon>Silvibacterium</taxon>
    </lineage>
</organism>
<evidence type="ECO:0000313" key="1">
    <source>
        <dbReference type="EMBL" id="MBB6143955.1"/>
    </source>
</evidence>
<sequence length="233" mass="25975">MAKSAKTFKATLKPDGTPLNWTVVSVPRSVIDGLGEGKRPRVRGEINGFSFRTSLFSNGKGDFTLLVNKKMQKAVGVTLGSVAEFRLEPDVEARAVAMPPELKRAMAASAALRKYYDKQSYSFHKYSSGMITQLKSAEARTRQAERLAEIFLAMLEGEKEPPPILQAPFVRNPLAAQGWKQMTEVQRRGHLWGIFYYLSPESRQKRADKAVAEAVRIAKTKRQAGGFKEDPEL</sequence>